<dbReference type="SMART" id="SM00906">
    <property type="entry name" value="Fungal_trans"/>
    <property type="match status" value="1"/>
</dbReference>
<evidence type="ECO:0000256" key="3">
    <source>
        <dbReference type="ARBA" id="ARBA00022801"/>
    </source>
</evidence>
<dbReference type="SMART" id="SM00066">
    <property type="entry name" value="GAL4"/>
    <property type="match status" value="1"/>
</dbReference>
<feature type="region of interest" description="Disordered" evidence="8">
    <location>
        <begin position="1123"/>
        <end position="1264"/>
    </location>
</feature>
<proteinExistence type="inferred from homology"/>
<feature type="domain" description="Zn(2)-C6 fungal-type" evidence="9">
    <location>
        <begin position="20"/>
        <end position="50"/>
    </location>
</feature>
<organism evidence="10 11">
    <name type="scientific">Aspergillus turcosus</name>
    <dbReference type="NCBI Taxonomy" id="1245748"/>
    <lineage>
        <taxon>Eukaryota</taxon>
        <taxon>Fungi</taxon>
        <taxon>Dikarya</taxon>
        <taxon>Ascomycota</taxon>
        <taxon>Pezizomycotina</taxon>
        <taxon>Eurotiomycetes</taxon>
        <taxon>Eurotiomycetidae</taxon>
        <taxon>Eurotiales</taxon>
        <taxon>Aspergillaceae</taxon>
        <taxon>Aspergillus</taxon>
        <taxon>Aspergillus subgen. Fumigati</taxon>
    </lineage>
</organism>
<accession>A0A3R7LYZ9</accession>
<dbReference type="SUPFAM" id="SSF53474">
    <property type="entry name" value="alpha/beta-Hydrolases"/>
    <property type="match status" value="1"/>
</dbReference>
<keyword evidence="5" id="KW-0238">DNA-binding</keyword>
<dbReference type="InterPro" id="IPR001138">
    <property type="entry name" value="Zn2Cys6_DnaBD"/>
</dbReference>
<evidence type="ECO:0000259" key="9">
    <source>
        <dbReference type="PROSITE" id="PS50048"/>
    </source>
</evidence>
<feature type="compositionally biased region" description="Basic and acidic residues" evidence="8">
    <location>
        <begin position="1390"/>
        <end position="1414"/>
    </location>
</feature>
<keyword evidence="4" id="KW-0805">Transcription regulation</keyword>
<evidence type="ECO:0000313" key="11">
    <source>
        <dbReference type="Proteomes" id="UP000215289"/>
    </source>
</evidence>
<evidence type="ECO:0000256" key="6">
    <source>
        <dbReference type="ARBA" id="ARBA00023163"/>
    </source>
</evidence>
<dbReference type="SUPFAM" id="SSF57701">
    <property type="entry name" value="Zn2/Cys6 DNA-binding domain"/>
    <property type="match status" value="1"/>
</dbReference>
<dbReference type="EMBL" id="NIDN02000076">
    <property type="protein sequence ID" value="RLL97507.1"/>
    <property type="molecule type" value="Genomic_DNA"/>
</dbReference>
<dbReference type="InterPro" id="IPR050300">
    <property type="entry name" value="GDXG_lipolytic_enzyme"/>
</dbReference>
<evidence type="ECO:0000256" key="7">
    <source>
        <dbReference type="ARBA" id="ARBA00023242"/>
    </source>
</evidence>
<dbReference type="PANTHER" id="PTHR48081">
    <property type="entry name" value="AB HYDROLASE SUPERFAMILY PROTEIN C4A8.06C"/>
    <property type="match status" value="1"/>
</dbReference>
<keyword evidence="7" id="KW-0539">Nucleus</keyword>
<protein>
    <recommendedName>
        <fullName evidence="9">Zn(2)-C6 fungal-type domain-containing protein</fullName>
    </recommendedName>
</protein>
<dbReference type="Proteomes" id="UP000215289">
    <property type="component" value="Unassembled WGS sequence"/>
</dbReference>
<dbReference type="PROSITE" id="PS00463">
    <property type="entry name" value="ZN2_CY6_FUNGAL_1"/>
    <property type="match status" value="1"/>
</dbReference>
<dbReference type="InterPro" id="IPR007219">
    <property type="entry name" value="XnlR_reg_dom"/>
</dbReference>
<comment type="caution">
    <text evidence="10">The sequence shown here is derived from an EMBL/GenBank/DDBJ whole genome shotgun (WGS) entry which is preliminary data.</text>
</comment>
<evidence type="ECO:0000256" key="5">
    <source>
        <dbReference type="ARBA" id="ARBA00023125"/>
    </source>
</evidence>
<dbReference type="GO" id="GO:0006351">
    <property type="term" value="P:DNA-templated transcription"/>
    <property type="evidence" value="ECO:0007669"/>
    <property type="project" value="InterPro"/>
</dbReference>
<dbReference type="STRING" id="1245748.A0A3R7LYZ9"/>
<evidence type="ECO:0000256" key="2">
    <source>
        <dbReference type="ARBA" id="ARBA00022723"/>
    </source>
</evidence>
<dbReference type="InterPro" id="IPR002168">
    <property type="entry name" value="Lipase_GDXG_HIS_AS"/>
</dbReference>
<feature type="region of interest" description="Disordered" evidence="8">
    <location>
        <begin position="88"/>
        <end position="114"/>
    </location>
</feature>
<name>A0A3R7LYZ9_9EURO</name>
<dbReference type="InterPro" id="IPR036864">
    <property type="entry name" value="Zn2-C6_fun-type_DNA-bd_sf"/>
</dbReference>
<evidence type="ECO:0000313" key="10">
    <source>
        <dbReference type="EMBL" id="RLL97507.1"/>
    </source>
</evidence>
<gene>
    <name evidence="10" type="ORF">CFD26_106776</name>
</gene>
<dbReference type="GO" id="GO:0003677">
    <property type="term" value="F:DNA binding"/>
    <property type="evidence" value="ECO:0007669"/>
    <property type="project" value="UniProtKB-KW"/>
</dbReference>
<feature type="compositionally biased region" description="Polar residues" evidence="8">
    <location>
        <begin position="1253"/>
        <end position="1263"/>
    </location>
</feature>
<evidence type="ECO:0000256" key="8">
    <source>
        <dbReference type="SAM" id="MobiDB-lite"/>
    </source>
</evidence>
<evidence type="ECO:0000256" key="1">
    <source>
        <dbReference type="ARBA" id="ARBA00010515"/>
    </source>
</evidence>
<dbReference type="PROSITE" id="PS50048">
    <property type="entry name" value="ZN2_CY6_FUNGAL_2"/>
    <property type="match status" value="1"/>
</dbReference>
<dbReference type="PANTHER" id="PTHR48081:SF19">
    <property type="entry name" value="AB HYDROLASE SUPERFAMILY PROTEIN C4A8.06C"/>
    <property type="match status" value="1"/>
</dbReference>
<dbReference type="GO" id="GO:0000981">
    <property type="term" value="F:DNA-binding transcription factor activity, RNA polymerase II-specific"/>
    <property type="evidence" value="ECO:0007669"/>
    <property type="project" value="InterPro"/>
</dbReference>
<feature type="compositionally biased region" description="Basic and acidic residues" evidence="8">
    <location>
        <begin position="1228"/>
        <end position="1245"/>
    </location>
</feature>
<dbReference type="GO" id="GO:0008270">
    <property type="term" value="F:zinc ion binding"/>
    <property type="evidence" value="ECO:0007669"/>
    <property type="project" value="InterPro"/>
</dbReference>
<keyword evidence="11" id="KW-1185">Reference proteome</keyword>
<feature type="compositionally biased region" description="Basic and acidic residues" evidence="8">
    <location>
        <begin position="1170"/>
        <end position="1184"/>
    </location>
</feature>
<dbReference type="GO" id="GO:0016787">
    <property type="term" value="F:hydrolase activity"/>
    <property type="evidence" value="ECO:0007669"/>
    <property type="project" value="UniProtKB-KW"/>
</dbReference>
<dbReference type="Gene3D" id="4.10.240.10">
    <property type="entry name" value="Zn(2)-C6 fungal-type DNA-binding domain"/>
    <property type="match status" value="1"/>
</dbReference>
<dbReference type="PROSITE" id="PS01173">
    <property type="entry name" value="LIPASE_GDXG_HIS"/>
    <property type="match status" value="1"/>
</dbReference>
<dbReference type="CDD" id="cd12148">
    <property type="entry name" value="fungal_TF_MHR"/>
    <property type="match status" value="1"/>
</dbReference>
<dbReference type="InterPro" id="IPR013094">
    <property type="entry name" value="AB_hydrolase_3"/>
</dbReference>
<dbReference type="Gene3D" id="3.40.50.1820">
    <property type="entry name" value="alpha/beta hydrolase"/>
    <property type="match status" value="1"/>
</dbReference>
<dbReference type="CDD" id="cd00067">
    <property type="entry name" value="GAL4"/>
    <property type="match status" value="1"/>
</dbReference>
<reference evidence="10 11" key="1">
    <citation type="submission" date="2018-08" db="EMBL/GenBank/DDBJ databases">
        <title>Draft genome sequences of two Aspergillus turcosus clinical strains isolated from bronchoalveolar lavage fluid: one azole-susceptible and the other azole-resistant.</title>
        <authorList>
            <person name="Parent-Michaud M."/>
            <person name="Dufresne P.J."/>
            <person name="Fournier E."/>
            <person name="Martineau C."/>
            <person name="Moreira S."/>
            <person name="Perkins V."/>
            <person name="De Repentigny L."/>
            <person name="Dufresne S.F."/>
        </authorList>
    </citation>
    <scope>NUCLEOTIDE SEQUENCE [LARGE SCALE GENOMIC DNA]</scope>
    <source>
        <strain evidence="10">HMR AF 1038</strain>
    </source>
</reference>
<feature type="region of interest" description="Disordered" evidence="8">
    <location>
        <begin position="1388"/>
        <end position="1414"/>
    </location>
</feature>
<feature type="region of interest" description="Disordered" evidence="8">
    <location>
        <begin position="1010"/>
        <end position="1041"/>
    </location>
</feature>
<dbReference type="Pfam" id="PF07859">
    <property type="entry name" value="Abhydrolase_3"/>
    <property type="match status" value="1"/>
</dbReference>
<dbReference type="InterPro" id="IPR029058">
    <property type="entry name" value="AB_hydrolase_fold"/>
</dbReference>
<dbReference type="Pfam" id="PF00172">
    <property type="entry name" value="Zn_clus"/>
    <property type="match status" value="1"/>
</dbReference>
<feature type="region of interest" description="Disordered" evidence="8">
    <location>
        <begin position="802"/>
        <end position="854"/>
    </location>
</feature>
<keyword evidence="2" id="KW-0479">Metal-binding</keyword>
<evidence type="ECO:0000256" key="4">
    <source>
        <dbReference type="ARBA" id="ARBA00023015"/>
    </source>
</evidence>
<dbReference type="OrthoDB" id="2336090at2759"/>
<keyword evidence="3" id="KW-0378">Hydrolase</keyword>
<comment type="similarity">
    <text evidence="1">Belongs to the 'GDXG' lipolytic enzyme family.</text>
</comment>
<sequence>MSLSASSTEPHTRQERCKLACEECRSRKLRCDGQQPRCGVCVEAGISCHVNPQRSARGPKKGLLRSLRIRTAELERRLQEYTSSSAFCDDQTNRNNHTDASIPPACESSSTDVSAPNHRATLVRERLPVEDQSQDTALLSDLVQADLTQLYFERVHPSTPFIHKRTFLSQSMQLKREHSGVCLQLAMWTVAASISPQYQHMHDVLYQRAREELHRLELEGSRVDSVDLKEAQAWILVAVYEFFCLHKIDSEERLANSAETTRNDSRTEERRRTFWMAFCLDRLVSMRNNWPVAFNELVICTRLPAPEEQFQDCTTTTVGGFLSQEIADQSSRDLPPFTVLIIFVTICGRCISHEQQAGVELVYGNGSTGFWDRHQWLHSLLTRNIAALIRVPVPSQNASDPMRVFAHMVAHTTLIYLYNISKSLPSEGIEPMIMPDLKQDALAAALEIVDLTRVLDELSIFKVTLSVLVSSIQDILNIANISSTEIPAMTLNTVALGASLTPTVVATLVSHYLHRKSRRTKPTVHISYDEAIQVIRQFLIYAARHTVEDLQAFTAQRVPAPHWVKTTKVLIPEKYLSSAATALINQLGPKGVARVGGEKWWQWRGPSEDLRCEWIEMKSDYHERKRTSDHPSGKRIMLYIHGGAYFFGSVETHRYQLQRHARKLKGRVFARHARLQNVEWQLKPTIAEYRLAPQFPFPCALQDCLAAYLFLLTEYDPTEIIFAGDSAGGGMILSMLVTIRDQGLPLPAGAILISPWVDLTHSFPSVLFGCPGDYIPPNGFRHKPSAAWPPPNADEIRAIKNAKQKSPESAVEEAVPKKDTRAQETAVKGYTVKKDGSDQAEPTPPGNQQAVDDETRIIQIPIDGQTVELKDQIQMYAPNHLISHPLVSPVLQPSLGGLPPLQILSGGGERLRDEQFYIAHKAANPAAYPPSDKTLDEYDPKREILHKYPGTYVQLQVWDDLCHVAPTLSFTRPAKYMFRSIAQFGAWALACAQTSEIDILDDNDISPITSSSETDGLEAAANGNHKSSSRPPIASVGRAGDPLPAFRDRMIRQRVDKRGRIYPLDPPSAYSVLQFPRDKIGVANPELVRKWMVGKEEWDIKFAKDKLRVQNQRIKELAHGFQDFEGDTAPPSSLAARRMAPGVLPQKGGKARKSYPMTMWSRMASKHDKKTLEREHQMQMEGRSKLSSVEAGRAWASMDRPISGGHVESFPTEELSKDTQLNSGKAPEAPRKDQEPPNGAEHDTSQPEAPGPATSNWGQSTSPMIVLPGYESRQFNADNASTTTLIHAAGIIPARSDKPRPVSQAGSGTIRSAMTTEREDASTIDDARSLALTMTTALDNASTRAVRHSAGVVAVVNDKNSANGSVETLSAPRPSGDLESFYSVNANSEADGHSVRARPDMPDREVFKTADEHL</sequence>
<keyword evidence="6" id="KW-0804">Transcription</keyword>
<dbReference type="Pfam" id="PF04082">
    <property type="entry name" value="Fungal_trans"/>
    <property type="match status" value="1"/>
</dbReference>